<dbReference type="SUPFAM" id="SSF53328">
    <property type="entry name" value="Formyltransferase"/>
    <property type="match status" value="1"/>
</dbReference>
<proteinExistence type="predicted"/>
<organism evidence="2 3">
    <name type="scientific">Marinifilum flexuosum</name>
    <dbReference type="NCBI Taxonomy" id="1117708"/>
    <lineage>
        <taxon>Bacteria</taxon>
        <taxon>Pseudomonadati</taxon>
        <taxon>Bacteroidota</taxon>
        <taxon>Bacteroidia</taxon>
        <taxon>Marinilabiliales</taxon>
        <taxon>Marinifilaceae</taxon>
    </lineage>
</organism>
<sequence length="317" mass="36056">MKILVCCNSDILAIPILQQLTQWEILEGICIPESSKDYLVPIFKHLKLDVDIFILQKNDWETQLEQIIIDRRIESVWVLTFPYIFSKAIIDAYPNKFINFHFGLLPQYPGSDPIFWQIKNKESYGGITVHYINEQIDGGPVILQKKLPIFPGETHGMHCQRIGQLGTRIINCVIEKLADKDFCPLSLQTSEIVNCKKPDSKILEVNWGHHTSEDIEFLVNASNPKYGGVKTRINNIDLFLLEVSPVELNQNLEATPGQIIHADTLYGLIVFCADHKCIRINIVKTIEGFLSGMKLFSMGIKNGQVFENPFSLLQTSN</sequence>
<dbReference type="Pfam" id="PF00551">
    <property type="entry name" value="Formyl_trans_N"/>
    <property type="match status" value="1"/>
</dbReference>
<feature type="domain" description="Formyl transferase N-terminal" evidence="1">
    <location>
        <begin position="71"/>
        <end position="170"/>
    </location>
</feature>
<evidence type="ECO:0000259" key="1">
    <source>
        <dbReference type="Pfam" id="PF00551"/>
    </source>
</evidence>
<evidence type="ECO:0000313" key="3">
    <source>
        <dbReference type="Proteomes" id="UP000284531"/>
    </source>
</evidence>
<dbReference type="GO" id="GO:0005829">
    <property type="term" value="C:cytosol"/>
    <property type="evidence" value="ECO:0007669"/>
    <property type="project" value="TreeGrafter"/>
</dbReference>
<dbReference type="PANTHER" id="PTHR11138">
    <property type="entry name" value="METHIONYL-TRNA FORMYLTRANSFERASE"/>
    <property type="match status" value="1"/>
</dbReference>
<dbReference type="Proteomes" id="UP000284531">
    <property type="component" value="Unassembled WGS sequence"/>
</dbReference>
<dbReference type="OrthoDB" id="1092294at2"/>
<dbReference type="RefSeq" id="WP_120238180.1">
    <property type="nucleotide sequence ID" value="NZ_RAPQ01000008.1"/>
</dbReference>
<dbReference type="InterPro" id="IPR002376">
    <property type="entry name" value="Formyl_transf_N"/>
</dbReference>
<dbReference type="Gene3D" id="3.40.50.12230">
    <property type="match status" value="1"/>
</dbReference>
<keyword evidence="3" id="KW-1185">Reference proteome</keyword>
<evidence type="ECO:0000313" key="2">
    <source>
        <dbReference type="EMBL" id="RKE03275.1"/>
    </source>
</evidence>
<comment type="caution">
    <text evidence="2">The sequence shown here is derived from an EMBL/GenBank/DDBJ whole genome shotgun (WGS) entry which is preliminary data.</text>
</comment>
<dbReference type="GO" id="GO:0004479">
    <property type="term" value="F:methionyl-tRNA formyltransferase activity"/>
    <property type="evidence" value="ECO:0007669"/>
    <property type="project" value="TreeGrafter"/>
</dbReference>
<name>A0A419X6F1_9BACT</name>
<accession>A0A419X6F1</accession>
<dbReference type="PANTHER" id="PTHR11138:SF5">
    <property type="entry name" value="METHIONYL-TRNA FORMYLTRANSFERASE, MITOCHONDRIAL"/>
    <property type="match status" value="1"/>
</dbReference>
<reference evidence="2 3" key="1">
    <citation type="submission" date="2018-09" db="EMBL/GenBank/DDBJ databases">
        <title>Genomic Encyclopedia of Archaeal and Bacterial Type Strains, Phase II (KMG-II): from individual species to whole genera.</title>
        <authorList>
            <person name="Goeker M."/>
        </authorList>
    </citation>
    <scope>NUCLEOTIDE SEQUENCE [LARGE SCALE GENOMIC DNA]</scope>
    <source>
        <strain evidence="2 3">DSM 21950</strain>
    </source>
</reference>
<gene>
    <name evidence="2" type="ORF">BXY64_0268</name>
</gene>
<dbReference type="AlphaFoldDB" id="A0A419X6F1"/>
<dbReference type="InterPro" id="IPR036477">
    <property type="entry name" value="Formyl_transf_N_sf"/>
</dbReference>
<dbReference type="EMBL" id="RAPQ01000008">
    <property type="protein sequence ID" value="RKE03275.1"/>
    <property type="molecule type" value="Genomic_DNA"/>
</dbReference>
<protein>
    <submittedName>
        <fullName evidence="2">Methionyl-tRNA formyltransferase</fullName>
    </submittedName>
</protein>
<keyword evidence="2" id="KW-0808">Transferase</keyword>